<evidence type="ECO:0000256" key="6">
    <source>
        <dbReference type="ARBA" id="ARBA00022643"/>
    </source>
</evidence>
<evidence type="ECO:0000256" key="9">
    <source>
        <dbReference type="ARBA" id="ARBA00023141"/>
    </source>
</evidence>
<dbReference type="InterPro" id="IPR035904">
    <property type="entry name" value="Chorismate_synth_AroC_sf"/>
</dbReference>
<organism evidence="13 14">
    <name type="scientific">Thermovenabulum gondwanense</name>
    <dbReference type="NCBI Taxonomy" id="520767"/>
    <lineage>
        <taxon>Bacteria</taxon>
        <taxon>Bacillati</taxon>
        <taxon>Bacillota</taxon>
        <taxon>Clostridia</taxon>
        <taxon>Thermosediminibacterales</taxon>
        <taxon>Thermosediminibacteraceae</taxon>
        <taxon>Thermovenabulum</taxon>
    </lineage>
</organism>
<dbReference type="PROSITE" id="PS00787">
    <property type="entry name" value="CHORISMATE_SYNTHASE_1"/>
    <property type="match status" value="1"/>
</dbReference>
<keyword evidence="7 11" id="KW-0274">FAD</keyword>
<reference evidence="13 14" key="1">
    <citation type="submission" date="2015-12" db="EMBL/GenBank/DDBJ databases">
        <title>Draft genome of Thermovenabulum gondwanense isolated from a red thermophilic microbial mat colonisisng an outflow channel of a bore well.</title>
        <authorList>
            <person name="Patel B.K."/>
        </authorList>
    </citation>
    <scope>NUCLEOTIDE SEQUENCE [LARGE SCALE GENOMIC DNA]</scope>
    <source>
        <strain evidence="13 14">R270</strain>
    </source>
</reference>
<dbReference type="GO" id="GO:0010181">
    <property type="term" value="F:FMN binding"/>
    <property type="evidence" value="ECO:0007669"/>
    <property type="project" value="TreeGrafter"/>
</dbReference>
<dbReference type="UniPathway" id="UPA00053">
    <property type="reaction ID" value="UER00090"/>
</dbReference>
<dbReference type="PROSITE" id="PS00789">
    <property type="entry name" value="CHORISMATE_SYNTHASE_3"/>
    <property type="match status" value="1"/>
</dbReference>
<gene>
    <name evidence="11 13" type="primary">aroC</name>
    <name evidence="13" type="ORF">ATZ99_15530</name>
</gene>
<dbReference type="InterPro" id="IPR020541">
    <property type="entry name" value="Chorismate_synthase_CS"/>
</dbReference>
<keyword evidence="14" id="KW-1185">Reference proteome</keyword>
<proteinExistence type="inferred from homology"/>
<dbReference type="RefSeq" id="WP_068748672.1">
    <property type="nucleotide sequence ID" value="NZ_LOHZ01000033.1"/>
</dbReference>
<keyword evidence="8 11" id="KW-0521">NADP</keyword>
<dbReference type="SUPFAM" id="SSF103263">
    <property type="entry name" value="Chorismate synthase, AroC"/>
    <property type="match status" value="1"/>
</dbReference>
<dbReference type="Proteomes" id="UP000075737">
    <property type="component" value="Unassembled WGS sequence"/>
</dbReference>
<dbReference type="GO" id="GO:0005829">
    <property type="term" value="C:cytosol"/>
    <property type="evidence" value="ECO:0007669"/>
    <property type="project" value="TreeGrafter"/>
</dbReference>
<keyword evidence="4 11" id="KW-0028">Amino-acid biosynthesis</keyword>
<dbReference type="EMBL" id="LOHZ01000033">
    <property type="protein sequence ID" value="KYO65517.1"/>
    <property type="molecule type" value="Genomic_DNA"/>
</dbReference>
<evidence type="ECO:0000256" key="11">
    <source>
        <dbReference type="HAMAP-Rule" id="MF_00300"/>
    </source>
</evidence>
<comment type="catalytic activity">
    <reaction evidence="11 12">
        <text>5-O-(1-carboxyvinyl)-3-phosphoshikimate = chorismate + phosphate</text>
        <dbReference type="Rhea" id="RHEA:21020"/>
        <dbReference type="ChEBI" id="CHEBI:29748"/>
        <dbReference type="ChEBI" id="CHEBI:43474"/>
        <dbReference type="ChEBI" id="CHEBI:57701"/>
        <dbReference type="EC" id="4.2.3.5"/>
    </reaction>
</comment>
<dbReference type="AlphaFoldDB" id="A0A162MEW9"/>
<comment type="cofactor">
    <cofactor evidence="11 12">
        <name>FMNH2</name>
        <dbReference type="ChEBI" id="CHEBI:57618"/>
    </cofactor>
    <text evidence="11 12">Reduced FMN (FMNH(2)).</text>
</comment>
<feature type="binding site" evidence="11">
    <location>
        <begin position="302"/>
        <end position="306"/>
    </location>
    <ligand>
        <name>FMN</name>
        <dbReference type="ChEBI" id="CHEBI:58210"/>
    </ligand>
</feature>
<dbReference type="PANTHER" id="PTHR21085">
    <property type="entry name" value="CHORISMATE SYNTHASE"/>
    <property type="match status" value="1"/>
</dbReference>
<dbReference type="Pfam" id="PF01264">
    <property type="entry name" value="Chorismate_synt"/>
    <property type="match status" value="1"/>
</dbReference>
<name>A0A162MEW9_9FIRM</name>
<dbReference type="STRING" id="520767.ATZ99_15530"/>
<sequence length="362" mass="39161">MLRFLTAGESHGKGLVAILEGMPAGIDVYEKELLSELSRRRKGYGRGKRANIEDDEFEIISGVSNGKTTGAPIAVVLKNKDYENWKGKYVPIFSPRPGHADYPGALKYGFKDARPVAERASARETAARVACGYFAKKLLEKAGVRVVSWVISIGEIFANLPSEEERMKDEKTAFYLFELAEKSEVRCPDLTASQKMKEIIDEAREKGDTLGGVFEVAAVNAPAGLGSFVHWDRRLDARLSTAVMSIPGIKGVEIGLGFKVANLFGSKAQDIIGGEKRLTNNAGGIEGGMSNGEMIFLRAAMKPIPTLQNPLPSVDLRTMEKTLAHAERSDVCAVGSAAVVAESMVALVLADALLEERGGSRW</sequence>
<feature type="binding site" evidence="11">
    <location>
        <position position="46"/>
    </location>
    <ligand>
        <name>NADP(+)</name>
        <dbReference type="ChEBI" id="CHEBI:58349"/>
    </ligand>
</feature>
<evidence type="ECO:0000256" key="1">
    <source>
        <dbReference type="ARBA" id="ARBA00005044"/>
    </source>
</evidence>
<feature type="binding site" evidence="11">
    <location>
        <position position="287"/>
    </location>
    <ligand>
        <name>FMN</name>
        <dbReference type="ChEBI" id="CHEBI:58210"/>
    </ligand>
</feature>
<keyword evidence="5 11" id="KW-0285">Flavoprotein</keyword>
<evidence type="ECO:0000256" key="4">
    <source>
        <dbReference type="ARBA" id="ARBA00022605"/>
    </source>
</evidence>
<dbReference type="GO" id="GO:0009073">
    <property type="term" value="P:aromatic amino acid family biosynthetic process"/>
    <property type="evidence" value="ECO:0007669"/>
    <property type="project" value="UniProtKB-KW"/>
</dbReference>
<evidence type="ECO:0000256" key="3">
    <source>
        <dbReference type="ARBA" id="ARBA00013036"/>
    </source>
</evidence>
<comment type="similarity">
    <text evidence="2 11 12">Belongs to the chorismate synthase family.</text>
</comment>
<comment type="pathway">
    <text evidence="1 11 12">Metabolic intermediate biosynthesis; chorismate biosynthesis; chorismate from D-erythrose 4-phosphate and phosphoenolpyruvate: step 7/7.</text>
</comment>
<dbReference type="PANTHER" id="PTHR21085:SF0">
    <property type="entry name" value="CHORISMATE SYNTHASE"/>
    <property type="match status" value="1"/>
</dbReference>
<feature type="binding site" evidence="11">
    <location>
        <position position="40"/>
    </location>
    <ligand>
        <name>NADP(+)</name>
        <dbReference type="ChEBI" id="CHEBI:58349"/>
    </ligand>
</feature>
<keyword evidence="9 11" id="KW-0057">Aromatic amino acid biosynthesis</keyword>
<comment type="caution">
    <text evidence="13">The sequence shown here is derived from an EMBL/GenBank/DDBJ whole genome shotgun (WGS) entry which is preliminary data.</text>
</comment>
<comment type="function">
    <text evidence="11">Catalyzes the anti-1,4-elimination of the C-3 phosphate and the C-6 proR hydrogen from 5-enolpyruvylshikimate-3-phosphate (EPSP) to yield chorismate, which is the branch point compound that serves as the starting substrate for the three terminal pathways of aromatic amino acid biosynthesis. This reaction introduces a second double bond into the aromatic ring system.</text>
</comment>
<evidence type="ECO:0000256" key="7">
    <source>
        <dbReference type="ARBA" id="ARBA00022827"/>
    </source>
</evidence>
<evidence type="ECO:0000256" key="5">
    <source>
        <dbReference type="ARBA" id="ARBA00022630"/>
    </source>
</evidence>
<dbReference type="PIRSF" id="PIRSF001456">
    <property type="entry name" value="Chorismate_synth"/>
    <property type="match status" value="1"/>
</dbReference>
<feature type="binding site" evidence="11">
    <location>
        <position position="328"/>
    </location>
    <ligand>
        <name>FMN</name>
        <dbReference type="ChEBI" id="CHEBI:58210"/>
    </ligand>
</feature>
<evidence type="ECO:0000256" key="2">
    <source>
        <dbReference type="ARBA" id="ARBA00008014"/>
    </source>
</evidence>
<protein>
    <recommendedName>
        <fullName evidence="3 11">Chorismate synthase</fullName>
        <shortName evidence="11">CS</shortName>
        <ecNumber evidence="3 11">4.2.3.5</ecNumber>
    </recommendedName>
    <alternativeName>
        <fullName evidence="11">5-enolpyruvylshikimate-3-phosphate phospholyase</fullName>
    </alternativeName>
</protein>
<evidence type="ECO:0000313" key="14">
    <source>
        <dbReference type="Proteomes" id="UP000075737"/>
    </source>
</evidence>
<evidence type="ECO:0000313" key="13">
    <source>
        <dbReference type="EMBL" id="KYO65517.1"/>
    </source>
</evidence>
<dbReference type="HAMAP" id="MF_00300">
    <property type="entry name" value="Chorismate_synth"/>
    <property type="match status" value="1"/>
</dbReference>
<dbReference type="CDD" id="cd07304">
    <property type="entry name" value="Chorismate_synthase"/>
    <property type="match status" value="1"/>
</dbReference>
<dbReference type="GO" id="GO:0009423">
    <property type="term" value="P:chorismate biosynthetic process"/>
    <property type="evidence" value="ECO:0007669"/>
    <property type="project" value="UniProtKB-UniRule"/>
</dbReference>
<accession>A0A162MEW9</accession>
<evidence type="ECO:0000256" key="10">
    <source>
        <dbReference type="ARBA" id="ARBA00023239"/>
    </source>
</evidence>
<dbReference type="InterPro" id="IPR000453">
    <property type="entry name" value="Chorismate_synth"/>
</dbReference>
<dbReference type="GO" id="GO:0004107">
    <property type="term" value="F:chorismate synthase activity"/>
    <property type="evidence" value="ECO:0007669"/>
    <property type="project" value="UniProtKB-UniRule"/>
</dbReference>
<dbReference type="NCBIfam" id="NF003793">
    <property type="entry name" value="PRK05382.1"/>
    <property type="match status" value="1"/>
</dbReference>
<comment type="caution">
    <text evidence="11">Lacks conserved residue(s) required for the propagation of feature annotation.</text>
</comment>
<keyword evidence="10 11" id="KW-0456">Lyase</keyword>
<feature type="binding site" evidence="11">
    <location>
        <begin position="119"/>
        <end position="121"/>
    </location>
    <ligand>
        <name>FMN</name>
        <dbReference type="ChEBI" id="CHEBI:58210"/>
    </ligand>
</feature>
<dbReference type="PROSITE" id="PS00788">
    <property type="entry name" value="CHORISMATE_SYNTHASE_2"/>
    <property type="match status" value="1"/>
</dbReference>
<dbReference type="NCBIfam" id="TIGR00033">
    <property type="entry name" value="aroC"/>
    <property type="match status" value="1"/>
</dbReference>
<dbReference type="Gene3D" id="3.60.150.10">
    <property type="entry name" value="Chorismate synthase AroC"/>
    <property type="match status" value="1"/>
</dbReference>
<comment type="subunit">
    <text evidence="11">Homotetramer.</text>
</comment>
<evidence type="ECO:0000256" key="12">
    <source>
        <dbReference type="RuleBase" id="RU000605"/>
    </source>
</evidence>
<dbReference type="OrthoDB" id="9771806at2"/>
<keyword evidence="6 11" id="KW-0288">FMN</keyword>
<dbReference type="FunFam" id="3.60.150.10:FF:000002">
    <property type="entry name" value="Chorismate synthase"/>
    <property type="match status" value="1"/>
</dbReference>
<evidence type="ECO:0000256" key="8">
    <source>
        <dbReference type="ARBA" id="ARBA00022857"/>
    </source>
</evidence>
<dbReference type="PATRIC" id="fig|520767.4.peg.1662"/>
<dbReference type="GO" id="GO:0008652">
    <property type="term" value="P:amino acid biosynthetic process"/>
    <property type="evidence" value="ECO:0007669"/>
    <property type="project" value="UniProtKB-KW"/>
</dbReference>
<dbReference type="EC" id="4.2.3.5" evidence="3 11"/>